<gene>
    <name evidence="6" type="ORF">IF202_16675</name>
</gene>
<reference evidence="6 7" key="1">
    <citation type="submission" date="2020-09" db="EMBL/GenBank/DDBJ databases">
        <title>Marinomonas sp. nov., isolated from the cysticercosis algae of Qingdao, China.</title>
        <authorList>
            <person name="Sun X."/>
        </authorList>
    </citation>
    <scope>NUCLEOTIDE SEQUENCE [LARGE SCALE GENOMIC DNA]</scope>
    <source>
        <strain evidence="6 7">SM2066</strain>
    </source>
</reference>
<evidence type="ECO:0000259" key="5">
    <source>
        <dbReference type="PROSITE" id="PS50931"/>
    </source>
</evidence>
<evidence type="ECO:0000313" key="6">
    <source>
        <dbReference type="EMBL" id="MBD5772668.1"/>
    </source>
</evidence>
<sequence>MKSLRHRLPTLTSLMAFEAAGRTLNFTQAAQELHVSQAAISKQIKYLEGYFGFALFERQGRKVSLSSRGLQFHNKINASFNFMADAVEEYLEDEDNSSVTVSANSAMSHYWLGNAINEFYRTHKKTPNIRVITSDITRDLFVDEVDIAIAYEPGQRIGWKTSFLFKEEMFPIASPDYLKTHPFLGNNPENLFKHELLDFERIEPNWMNWKAWFSELDINTDKLMINHRFNNYIVLIDSAKRGLGITLGTRYLIDSKLKEKQLIRLSDFSVLSGRSYWLALNESKPMNDNTRRFYDWLNHYQAMRE</sequence>
<dbReference type="SUPFAM" id="SSF53850">
    <property type="entry name" value="Periplasmic binding protein-like II"/>
    <property type="match status" value="1"/>
</dbReference>
<evidence type="ECO:0000256" key="2">
    <source>
        <dbReference type="ARBA" id="ARBA00023015"/>
    </source>
</evidence>
<organism evidence="6 7">
    <name type="scientific">Marinomonas colpomeniae</name>
    <dbReference type="NCBI Taxonomy" id="2774408"/>
    <lineage>
        <taxon>Bacteria</taxon>
        <taxon>Pseudomonadati</taxon>
        <taxon>Pseudomonadota</taxon>
        <taxon>Gammaproteobacteria</taxon>
        <taxon>Oceanospirillales</taxon>
        <taxon>Oceanospirillaceae</taxon>
        <taxon>Marinomonas</taxon>
    </lineage>
</organism>
<keyword evidence="7" id="KW-1185">Reference proteome</keyword>
<name>A0ABR8P529_9GAMM</name>
<dbReference type="InterPro" id="IPR000847">
    <property type="entry name" value="LysR_HTH_N"/>
</dbReference>
<evidence type="ECO:0000256" key="1">
    <source>
        <dbReference type="ARBA" id="ARBA00009437"/>
    </source>
</evidence>
<keyword evidence="3" id="KW-0238">DNA-binding</keyword>
<accession>A0ABR8P529</accession>
<dbReference type="Gene3D" id="3.40.190.10">
    <property type="entry name" value="Periplasmic binding protein-like II"/>
    <property type="match status" value="2"/>
</dbReference>
<dbReference type="InterPro" id="IPR036388">
    <property type="entry name" value="WH-like_DNA-bd_sf"/>
</dbReference>
<comment type="similarity">
    <text evidence="1">Belongs to the LysR transcriptional regulatory family.</text>
</comment>
<dbReference type="InterPro" id="IPR058163">
    <property type="entry name" value="LysR-type_TF_proteobact-type"/>
</dbReference>
<proteinExistence type="inferred from homology"/>
<evidence type="ECO:0000256" key="4">
    <source>
        <dbReference type="ARBA" id="ARBA00023163"/>
    </source>
</evidence>
<dbReference type="InterPro" id="IPR036390">
    <property type="entry name" value="WH_DNA-bd_sf"/>
</dbReference>
<dbReference type="Gene3D" id="1.10.10.10">
    <property type="entry name" value="Winged helix-like DNA-binding domain superfamily/Winged helix DNA-binding domain"/>
    <property type="match status" value="1"/>
</dbReference>
<keyword evidence="4" id="KW-0804">Transcription</keyword>
<dbReference type="PRINTS" id="PR00039">
    <property type="entry name" value="HTHLYSR"/>
</dbReference>
<keyword evidence="2" id="KW-0805">Transcription regulation</keyword>
<dbReference type="Pfam" id="PF00126">
    <property type="entry name" value="HTH_1"/>
    <property type="match status" value="1"/>
</dbReference>
<protein>
    <submittedName>
        <fullName evidence="6">LysR family transcriptional regulator</fullName>
    </submittedName>
</protein>
<dbReference type="PANTHER" id="PTHR30537">
    <property type="entry name" value="HTH-TYPE TRANSCRIPTIONAL REGULATOR"/>
    <property type="match status" value="1"/>
</dbReference>
<comment type="caution">
    <text evidence="6">The sequence shown here is derived from an EMBL/GenBank/DDBJ whole genome shotgun (WGS) entry which is preliminary data.</text>
</comment>
<dbReference type="InterPro" id="IPR005119">
    <property type="entry name" value="LysR_subst-bd"/>
</dbReference>
<evidence type="ECO:0000256" key="3">
    <source>
        <dbReference type="ARBA" id="ARBA00023125"/>
    </source>
</evidence>
<dbReference type="SUPFAM" id="SSF46785">
    <property type="entry name" value="Winged helix' DNA-binding domain"/>
    <property type="match status" value="1"/>
</dbReference>
<dbReference type="EMBL" id="JACYFC010000008">
    <property type="protein sequence ID" value="MBD5772668.1"/>
    <property type="molecule type" value="Genomic_DNA"/>
</dbReference>
<dbReference type="Pfam" id="PF03466">
    <property type="entry name" value="LysR_substrate"/>
    <property type="match status" value="1"/>
</dbReference>
<feature type="domain" description="HTH lysR-type" evidence="5">
    <location>
        <begin position="9"/>
        <end position="66"/>
    </location>
</feature>
<dbReference type="PROSITE" id="PS50931">
    <property type="entry name" value="HTH_LYSR"/>
    <property type="match status" value="1"/>
</dbReference>
<dbReference type="PANTHER" id="PTHR30537:SF5">
    <property type="entry name" value="HTH-TYPE TRANSCRIPTIONAL ACTIVATOR TTDR-RELATED"/>
    <property type="match status" value="1"/>
</dbReference>
<evidence type="ECO:0000313" key="7">
    <source>
        <dbReference type="Proteomes" id="UP000604161"/>
    </source>
</evidence>
<dbReference type="Proteomes" id="UP000604161">
    <property type="component" value="Unassembled WGS sequence"/>
</dbReference>